<dbReference type="Proteomes" id="UP000177798">
    <property type="component" value="Chromosome 4"/>
</dbReference>
<evidence type="ECO:0000256" key="10">
    <source>
        <dbReference type="SAM" id="MobiDB-lite"/>
    </source>
</evidence>
<dbReference type="EMBL" id="CP017817">
    <property type="protein sequence ID" value="APA08637.1"/>
    <property type="molecule type" value="Genomic_DNA"/>
</dbReference>
<evidence type="ECO:0000256" key="8">
    <source>
        <dbReference type="ARBA" id="ARBA00023288"/>
    </source>
</evidence>
<dbReference type="Gene3D" id="3.20.20.80">
    <property type="entry name" value="Glycosidases"/>
    <property type="match status" value="1"/>
</dbReference>
<dbReference type="FunFam" id="3.20.20.80:FF:000032">
    <property type="entry name" value="1,3-beta-glucanosyltransferase"/>
    <property type="match status" value="1"/>
</dbReference>
<keyword evidence="5 9" id="KW-0732">Signal</keyword>
<comment type="function">
    <text evidence="9">Splits internally a 1,3-beta-glucan molecule and transfers the newly generated reducing end (the donor) to the non-reducing end of another 1,3-beta-glucan molecule (the acceptor) forming a 1,3-beta linkage, resulting in the elongation of 1,3-beta-glucan chains in the cell wall.</text>
</comment>
<keyword evidence="8 9" id="KW-0449">Lipoprotein</keyword>
<feature type="compositionally biased region" description="Low complexity" evidence="10">
    <location>
        <begin position="441"/>
        <end position="478"/>
    </location>
</feature>
<protein>
    <recommendedName>
        <fullName evidence="9">1,3-beta-glucanosyltransferase</fullName>
        <ecNumber evidence="9">2.4.1.-</ecNumber>
    </recommendedName>
</protein>
<evidence type="ECO:0000256" key="4">
    <source>
        <dbReference type="ARBA" id="ARBA00022679"/>
    </source>
</evidence>
<dbReference type="PANTHER" id="PTHR31468">
    <property type="entry name" value="1,3-BETA-GLUCANOSYLTRANSFERASE GAS1"/>
    <property type="match status" value="1"/>
</dbReference>
<dbReference type="InterPro" id="IPR004886">
    <property type="entry name" value="Glucanosyltransferase"/>
</dbReference>
<dbReference type="GO" id="GO:0005886">
    <property type="term" value="C:plasma membrane"/>
    <property type="evidence" value="ECO:0007669"/>
    <property type="project" value="UniProtKB-SubCell"/>
</dbReference>
<evidence type="ECO:0000313" key="11">
    <source>
        <dbReference type="EMBL" id="APA08637.1"/>
    </source>
</evidence>
<evidence type="ECO:0000256" key="6">
    <source>
        <dbReference type="ARBA" id="ARBA00023136"/>
    </source>
</evidence>
<feature type="signal peptide" evidence="9">
    <location>
        <begin position="1"/>
        <end position="20"/>
    </location>
</feature>
<keyword evidence="3 9" id="KW-0336">GPI-anchor</keyword>
<dbReference type="SUPFAM" id="SSF51445">
    <property type="entry name" value="(Trans)glycosidases"/>
    <property type="match status" value="1"/>
</dbReference>
<dbReference type="InterPro" id="IPR017853">
    <property type="entry name" value="GH"/>
</dbReference>
<dbReference type="Pfam" id="PF03198">
    <property type="entry name" value="Glyco_hydro_72"/>
    <property type="match status" value="1"/>
</dbReference>
<evidence type="ECO:0000313" key="12">
    <source>
        <dbReference type="Proteomes" id="UP000177798"/>
    </source>
</evidence>
<dbReference type="PANTHER" id="PTHR31468:SF4">
    <property type="entry name" value="1,3-BETA-GLUCANOSYLTRANSFERASE GAS3-RELATED"/>
    <property type="match status" value="1"/>
</dbReference>
<dbReference type="OMA" id="HDKCMTI"/>
<evidence type="ECO:0000256" key="1">
    <source>
        <dbReference type="ARBA" id="ARBA00004609"/>
    </source>
</evidence>
<feature type="chain" id="PRO_5010398598" description="1,3-beta-glucanosyltransferase" evidence="9">
    <location>
        <begin position="21"/>
        <end position="501"/>
    </location>
</feature>
<feature type="compositionally biased region" description="Polar residues" evidence="10">
    <location>
        <begin position="424"/>
        <end position="440"/>
    </location>
</feature>
<dbReference type="AlphaFoldDB" id="A0A1D9Q141"/>
<dbReference type="KEGG" id="ssl:SS1G_02370"/>
<dbReference type="RefSeq" id="XP_001596154.1">
    <property type="nucleotide sequence ID" value="XM_001596104.1"/>
</dbReference>
<feature type="region of interest" description="Disordered" evidence="10">
    <location>
        <begin position="420"/>
        <end position="479"/>
    </location>
</feature>
<reference evidence="12" key="1">
    <citation type="journal article" date="2017" name="Genome Biol. Evol.">
        <title>The complete genome sequence of the phytopathogenic fungus Sclerotinia sclerotiorum reveals insights into the genome architecture of broad host range pathogens.</title>
        <authorList>
            <person name="Derbyshire M."/>
            <person name="Denton-Giles M."/>
            <person name="Hegedus D."/>
            <person name="Seifbarghy S."/>
            <person name="Rollins J."/>
            <person name="van Kan J."/>
            <person name="Seidl M.F."/>
            <person name="Faino L."/>
            <person name="Mbengue M."/>
            <person name="Navaud O."/>
            <person name="Raffaele S."/>
            <person name="Hammond-Kosack K."/>
            <person name="Heard S."/>
            <person name="Oliver R."/>
        </authorList>
    </citation>
    <scope>NUCLEOTIDE SEQUENCE [LARGE SCALE GENOMIC DNA]</scope>
    <source>
        <strain evidence="12">ATCC 18683 / 1980 / Ss-1</strain>
    </source>
</reference>
<dbReference type="GO" id="GO:0098552">
    <property type="term" value="C:side of membrane"/>
    <property type="evidence" value="ECO:0007669"/>
    <property type="project" value="UniProtKB-KW"/>
</dbReference>
<proteinExistence type="inferred from homology"/>
<evidence type="ECO:0000256" key="9">
    <source>
        <dbReference type="RuleBase" id="RU361209"/>
    </source>
</evidence>
<accession>A0A1D9Q141</accession>
<evidence type="ECO:0000256" key="5">
    <source>
        <dbReference type="ARBA" id="ARBA00022729"/>
    </source>
</evidence>
<organism evidence="11 12">
    <name type="scientific">Sclerotinia sclerotiorum (strain ATCC 18683 / 1980 / Ss-1)</name>
    <name type="common">White mold</name>
    <name type="synonym">Whetzelinia sclerotiorum</name>
    <dbReference type="NCBI Taxonomy" id="665079"/>
    <lineage>
        <taxon>Eukaryota</taxon>
        <taxon>Fungi</taxon>
        <taxon>Dikarya</taxon>
        <taxon>Ascomycota</taxon>
        <taxon>Pezizomycotina</taxon>
        <taxon>Leotiomycetes</taxon>
        <taxon>Helotiales</taxon>
        <taxon>Sclerotiniaceae</taxon>
        <taxon>Sclerotinia</taxon>
    </lineage>
</organism>
<evidence type="ECO:0000256" key="7">
    <source>
        <dbReference type="ARBA" id="ARBA00023180"/>
    </source>
</evidence>
<dbReference type="EC" id="2.4.1.-" evidence="9"/>
<sequence length="501" mass="53044">MLSSMIPTTILALCATVTLAVQPIEIQGSDFVNSATGNKFQLLGVAYQPGGSSGYNPGSGVDPLSDGAVCLRDAALMQQLGVNAIRVYNVDGTLNHDECASIFNEVGIYMLIDVNSPLVGESIDRSAPWTSYDVGYLTRIFAVVEAFKDYPNTLLFFAGNEVINDDDTGKTVPPYMRAVTRDLKNYIAKHSSRSIPVGYSAADVRDILLDTWNYLQCTTTDDDTDPSRVDLFALNSYSWCGDSSYTTSGYDVLVSDFGNSSVPVFFSEYGCNVPAPRVFTEVPVLYGPLMTPVLSGGMVYEFSQETSNYGLVTINDDGSAQLLSDYNTLQKQFNTLNITSIEGVKAQNTTTVAPKCDSSLLTSTTFNRNWTLPAVPPGAQDVIDNGIKNANNGKIISVSDTKVTQKVTDVGGNTISNLAIKPLSNDQSNTPSGETTGSDVTSSSSSASTSATKTSSSSSSSKSTSTSSASSSTSTKTSGARKIEGSLIALVAMMGVGLVLI</sequence>
<keyword evidence="4 9" id="KW-0808">Transferase</keyword>
<keyword evidence="6 9" id="KW-0472">Membrane</keyword>
<dbReference type="GO" id="GO:0042124">
    <property type="term" value="F:1,3-beta-glucanosyltransferase activity"/>
    <property type="evidence" value="ECO:0007669"/>
    <property type="project" value="UniProtKB-ARBA"/>
</dbReference>
<dbReference type="GO" id="GO:0009277">
    <property type="term" value="C:fungal-type cell wall"/>
    <property type="evidence" value="ECO:0007669"/>
    <property type="project" value="EnsemblFungi"/>
</dbReference>
<gene>
    <name evidence="11" type="ORF">sscle_04g034070</name>
</gene>
<dbReference type="OrthoDB" id="421038at2759"/>
<evidence type="ECO:0000256" key="2">
    <source>
        <dbReference type="ARBA" id="ARBA00007528"/>
    </source>
</evidence>
<evidence type="ECO:0000256" key="3">
    <source>
        <dbReference type="ARBA" id="ARBA00022622"/>
    </source>
</evidence>
<dbReference type="VEuPathDB" id="FungiDB:sscle_04g034070"/>
<name>A0A1D9Q141_SCLS1</name>
<keyword evidence="7" id="KW-0325">Glycoprotein</keyword>
<comment type="similarity">
    <text evidence="2 9">Belongs to the glycosyl hydrolase 72 family.</text>
</comment>
<comment type="subcellular location">
    <subcellularLocation>
        <location evidence="1 9">Cell membrane</location>
        <topology evidence="1 9">Lipid-anchor</topology>
        <topology evidence="1 9">GPI-anchor</topology>
    </subcellularLocation>
</comment>